<dbReference type="InterPro" id="IPR036852">
    <property type="entry name" value="Peptidase_S8/S53_dom_sf"/>
</dbReference>
<evidence type="ECO:0000256" key="1">
    <source>
        <dbReference type="ARBA" id="ARBA00022670"/>
    </source>
</evidence>
<dbReference type="Pfam" id="PF00082">
    <property type="entry name" value="Peptidase_S8"/>
    <property type="match status" value="1"/>
</dbReference>
<comment type="caution">
    <text evidence="6">The sequence shown here is derived from an EMBL/GenBank/DDBJ whole genome shotgun (WGS) entry which is preliminary data.</text>
</comment>
<gene>
    <name evidence="6" type="ORF">GCM10008959_23980</name>
</gene>
<evidence type="ECO:0000259" key="5">
    <source>
        <dbReference type="Pfam" id="PF00082"/>
    </source>
</evidence>
<dbReference type="EMBL" id="BMQM01000015">
    <property type="protein sequence ID" value="GGR61233.1"/>
    <property type="molecule type" value="Genomic_DNA"/>
</dbReference>
<proteinExistence type="predicted"/>
<keyword evidence="1" id="KW-0645">Protease</keyword>
<evidence type="ECO:0000256" key="4">
    <source>
        <dbReference type="SAM" id="SignalP"/>
    </source>
</evidence>
<keyword evidence="2" id="KW-0378">Hydrolase</keyword>
<sequence length="556" mass="60039">MNQALTAVLIALLLSVARAAIPVEEIYPSQVAPGGLIEITIPPQRDVICRRSGTPLSVWIGSRPYAPACEPLGADWVLTFRLPKPQPETSPPVRDLRLPQEGLQGVVVLPAGERLTASTAATVRNLAILPPGAGVLVIQKNGKRGLFPSNRPFNLSILFAPGFRGSNHSAAVSDQLRRLEESVRDIDLKTVYQPSVGKLFPDGSLCGDTVVQGGQLPDEVKADLGMLIEQAERKYGGSIVVAPDTAKQPPGGQEGQMLRRTEGGNELAWQAIGLAPLVISQRIRPVTVHTIDTFDGTTDNYTHQTQLNGLPYTMRGHGRAIDQLIRTVAPVTSRFEYTPACDAKGTCRVVQIIEGLCQAVAAVRSQAPVIVNLSFATPYDHPILRQAVQEALQAGVAVVTAYGNSDRCALRASSLLDYCNAYPADWTTTMEEKKYPGRLYAVGASEQGNATPQNFQRGEARWSRENGQATITQHRMSVATQPTVLAPAFFWLTPPGMQAQESPSPGAYWGTSFAAPLVTGALVRWVQSGHQGWPTPSQLQCRDARLDLRRITDACP</sequence>
<reference evidence="7" key="1">
    <citation type="journal article" date="2019" name="Int. J. Syst. Evol. Microbiol.">
        <title>The Global Catalogue of Microorganisms (GCM) 10K type strain sequencing project: providing services to taxonomists for standard genome sequencing and annotation.</title>
        <authorList>
            <consortium name="The Broad Institute Genomics Platform"/>
            <consortium name="The Broad Institute Genome Sequencing Center for Infectious Disease"/>
            <person name="Wu L."/>
            <person name="Ma J."/>
        </authorList>
    </citation>
    <scope>NUCLEOTIDE SEQUENCE [LARGE SCALE GENOMIC DNA]</scope>
    <source>
        <strain evidence="7">JCM 31404</strain>
    </source>
</reference>
<feature type="chain" id="PRO_5045512829" description="Peptidase S8/S53 domain-containing protein" evidence="4">
    <location>
        <begin position="20"/>
        <end position="556"/>
    </location>
</feature>
<evidence type="ECO:0000313" key="7">
    <source>
        <dbReference type="Proteomes" id="UP000634308"/>
    </source>
</evidence>
<evidence type="ECO:0000313" key="6">
    <source>
        <dbReference type="EMBL" id="GGR61233.1"/>
    </source>
</evidence>
<keyword evidence="4" id="KW-0732">Signal</keyword>
<name>A0ABQ2RVR3_9DEIO</name>
<dbReference type="InterPro" id="IPR023828">
    <property type="entry name" value="Peptidase_S8_Ser-AS"/>
</dbReference>
<dbReference type="RefSeq" id="WP_189065227.1">
    <property type="nucleotide sequence ID" value="NZ_BMQM01000015.1"/>
</dbReference>
<organism evidence="6 7">
    <name type="scientific">Deinococcus seoulensis</name>
    <dbReference type="NCBI Taxonomy" id="1837379"/>
    <lineage>
        <taxon>Bacteria</taxon>
        <taxon>Thermotogati</taxon>
        <taxon>Deinococcota</taxon>
        <taxon>Deinococci</taxon>
        <taxon>Deinococcales</taxon>
        <taxon>Deinococcaceae</taxon>
        <taxon>Deinococcus</taxon>
    </lineage>
</organism>
<feature type="signal peptide" evidence="4">
    <location>
        <begin position="1"/>
        <end position="19"/>
    </location>
</feature>
<evidence type="ECO:0000256" key="3">
    <source>
        <dbReference type="ARBA" id="ARBA00022825"/>
    </source>
</evidence>
<dbReference type="Proteomes" id="UP000634308">
    <property type="component" value="Unassembled WGS sequence"/>
</dbReference>
<evidence type="ECO:0000256" key="2">
    <source>
        <dbReference type="ARBA" id="ARBA00022801"/>
    </source>
</evidence>
<dbReference type="CDD" id="cd00306">
    <property type="entry name" value="Peptidases_S8_S53"/>
    <property type="match status" value="1"/>
</dbReference>
<keyword evidence="3" id="KW-0720">Serine protease</keyword>
<dbReference type="Gene3D" id="3.40.50.200">
    <property type="entry name" value="Peptidase S8/S53 domain"/>
    <property type="match status" value="1"/>
</dbReference>
<keyword evidence="7" id="KW-1185">Reference proteome</keyword>
<dbReference type="InterPro" id="IPR000209">
    <property type="entry name" value="Peptidase_S8/S53_dom"/>
</dbReference>
<dbReference type="SUPFAM" id="SSF52743">
    <property type="entry name" value="Subtilisin-like"/>
    <property type="match status" value="1"/>
</dbReference>
<feature type="domain" description="Peptidase S8/S53" evidence="5">
    <location>
        <begin position="352"/>
        <end position="536"/>
    </location>
</feature>
<dbReference type="PROSITE" id="PS00138">
    <property type="entry name" value="SUBTILASE_SER"/>
    <property type="match status" value="1"/>
</dbReference>
<protein>
    <recommendedName>
        <fullName evidence="5">Peptidase S8/S53 domain-containing protein</fullName>
    </recommendedName>
</protein>
<accession>A0ABQ2RVR3</accession>